<dbReference type="InterPro" id="IPR026847">
    <property type="entry name" value="VPS13"/>
</dbReference>
<dbReference type="GO" id="GO:0006623">
    <property type="term" value="P:protein targeting to vacuole"/>
    <property type="evidence" value="ECO:0007669"/>
    <property type="project" value="TreeGrafter"/>
</dbReference>
<dbReference type="OrthoDB" id="428159at2759"/>
<keyword evidence="4" id="KW-1185">Reference proteome</keyword>
<evidence type="ECO:0000256" key="1">
    <source>
        <dbReference type="ARBA" id="ARBA00006545"/>
    </source>
</evidence>
<comment type="similarity">
    <text evidence="1">Belongs to the VPS13 family.</text>
</comment>
<evidence type="ECO:0000313" key="4">
    <source>
        <dbReference type="Proteomes" id="UP000784294"/>
    </source>
</evidence>
<protein>
    <submittedName>
        <fullName evidence="3">Uncharacterized protein</fullName>
    </submittedName>
</protein>
<name>A0A448WIT4_9PLAT</name>
<organism evidence="3 4">
    <name type="scientific">Protopolystoma xenopodis</name>
    <dbReference type="NCBI Taxonomy" id="117903"/>
    <lineage>
        <taxon>Eukaryota</taxon>
        <taxon>Metazoa</taxon>
        <taxon>Spiralia</taxon>
        <taxon>Lophotrochozoa</taxon>
        <taxon>Platyhelminthes</taxon>
        <taxon>Monogenea</taxon>
        <taxon>Polyopisthocotylea</taxon>
        <taxon>Polystomatidea</taxon>
        <taxon>Polystomatidae</taxon>
        <taxon>Protopolystoma</taxon>
    </lineage>
</organism>
<dbReference type="PANTHER" id="PTHR16166:SF93">
    <property type="entry name" value="INTERMEMBRANE LIPID TRANSFER PROTEIN VPS13"/>
    <property type="match status" value="1"/>
</dbReference>
<evidence type="ECO:0000313" key="3">
    <source>
        <dbReference type="EMBL" id="VEL12785.1"/>
    </source>
</evidence>
<feature type="chain" id="PRO_5019475293" evidence="2">
    <location>
        <begin position="20"/>
        <end position="76"/>
    </location>
</feature>
<dbReference type="Proteomes" id="UP000784294">
    <property type="component" value="Unassembled WGS sequence"/>
</dbReference>
<accession>A0A448WIT4</accession>
<dbReference type="PANTHER" id="PTHR16166">
    <property type="entry name" value="VACUOLAR PROTEIN SORTING-ASSOCIATED PROTEIN VPS13"/>
    <property type="match status" value="1"/>
</dbReference>
<gene>
    <name evidence="3" type="ORF">PXEA_LOCUS6225</name>
</gene>
<dbReference type="EMBL" id="CAAALY010015834">
    <property type="protein sequence ID" value="VEL12785.1"/>
    <property type="molecule type" value="Genomic_DNA"/>
</dbReference>
<comment type="caution">
    <text evidence="3">The sequence shown here is derived from an EMBL/GenBank/DDBJ whole genome shotgun (WGS) entry which is preliminary data.</text>
</comment>
<sequence>MRTFTLLFILNLFTGGAAGAVSRITGTLGKGIAALTLDDDYMRKRREQLARRPDTLGAGLAQGGRGLFMVNYAFMG</sequence>
<dbReference type="GO" id="GO:0045053">
    <property type="term" value="P:protein retention in Golgi apparatus"/>
    <property type="evidence" value="ECO:0007669"/>
    <property type="project" value="TreeGrafter"/>
</dbReference>
<evidence type="ECO:0000256" key="2">
    <source>
        <dbReference type="SAM" id="SignalP"/>
    </source>
</evidence>
<feature type="signal peptide" evidence="2">
    <location>
        <begin position="1"/>
        <end position="19"/>
    </location>
</feature>
<proteinExistence type="inferred from homology"/>
<keyword evidence="2" id="KW-0732">Signal</keyword>
<dbReference type="AlphaFoldDB" id="A0A448WIT4"/>
<reference evidence="3" key="1">
    <citation type="submission" date="2018-11" db="EMBL/GenBank/DDBJ databases">
        <authorList>
            <consortium name="Pathogen Informatics"/>
        </authorList>
    </citation>
    <scope>NUCLEOTIDE SEQUENCE</scope>
</reference>